<keyword evidence="3" id="KW-1185">Reference proteome</keyword>
<accession>A0AAN7B4G6</accession>
<proteinExistence type="predicted"/>
<evidence type="ECO:0000313" key="2">
    <source>
        <dbReference type="EMBL" id="KAK4210578.1"/>
    </source>
</evidence>
<gene>
    <name evidence="2" type="ORF">QBC37DRAFT_321928</name>
</gene>
<protein>
    <submittedName>
        <fullName evidence="2">Uncharacterized protein</fullName>
    </submittedName>
</protein>
<feature type="chain" id="PRO_5042988007" evidence="1">
    <location>
        <begin position="23"/>
        <end position="131"/>
    </location>
</feature>
<dbReference type="Proteomes" id="UP001301769">
    <property type="component" value="Unassembled WGS sequence"/>
</dbReference>
<dbReference type="EMBL" id="MU858171">
    <property type="protein sequence ID" value="KAK4210578.1"/>
    <property type="molecule type" value="Genomic_DNA"/>
</dbReference>
<reference evidence="2" key="1">
    <citation type="journal article" date="2023" name="Mol. Phylogenet. Evol.">
        <title>Genome-scale phylogeny and comparative genomics of the fungal order Sordariales.</title>
        <authorList>
            <person name="Hensen N."/>
            <person name="Bonometti L."/>
            <person name="Westerberg I."/>
            <person name="Brannstrom I.O."/>
            <person name="Guillou S."/>
            <person name="Cros-Aarteil S."/>
            <person name="Calhoun S."/>
            <person name="Haridas S."/>
            <person name="Kuo A."/>
            <person name="Mondo S."/>
            <person name="Pangilinan J."/>
            <person name="Riley R."/>
            <person name="LaButti K."/>
            <person name="Andreopoulos B."/>
            <person name="Lipzen A."/>
            <person name="Chen C."/>
            <person name="Yan M."/>
            <person name="Daum C."/>
            <person name="Ng V."/>
            <person name="Clum A."/>
            <person name="Steindorff A."/>
            <person name="Ohm R.A."/>
            <person name="Martin F."/>
            <person name="Silar P."/>
            <person name="Natvig D.O."/>
            <person name="Lalanne C."/>
            <person name="Gautier V."/>
            <person name="Ament-Velasquez S.L."/>
            <person name="Kruys A."/>
            <person name="Hutchinson M.I."/>
            <person name="Powell A.J."/>
            <person name="Barry K."/>
            <person name="Miller A.N."/>
            <person name="Grigoriev I.V."/>
            <person name="Debuchy R."/>
            <person name="Gladieux P."/>
            <person name="Hiltunen Thoren M."/>
            <person name="Johannesson H."/>
        </authorList>
    </citation>
    <scope>NUCLEOTIDE SEQUENCE</scope>
    <source>
        <strain evidence="2">PSN293</strain>
    </source>
</reference>
<dbReference type="AlphaFoldDB" id="A0AAN7B4G6"/>
<keyword evidence="1" id="KW-0732">Signal</keyword>
<feature type="signal peptide" evidence="1">
    <location>
        <begin position="1"/>
        <end position="22"/>
    </location>
</feature>
<comment type="caution">
    <text evidence="2">The sequence shown here is derived from an EMBL/GenBank/DDBJ whole genome shotgun (WGS) entry which is preliminary data.</text>
</comment>
<reference evidence="2" key="2">
    <citation type="submission" date="2023-05" db="EMBL/GenBank/DDBJ databases">
        <authorList>
            <consortium name="Lawrence Berkeley National Laboratory"/>
            <person name="Steindorff A."/>
            <person name="Hensen N."/>
            <person name="Bonometti L."/>
            <person name="Westerberg I."/>
            <person name="Brannstrom I.O."/>
            <person name="Guillou S."/>
            <person name="Cros-Aarteil S."/>
            <person name="Calhoun S."/>
            <person name="Haridas S."/>
            <person name="Kuo A."/>
            <person name="Mondo S."/>
            <person name="Pangilinan J."/>
            <person name="Riley R."/>
            <person name="Labutti K."/>
            <person name="Andreopoulos B."/>
            <person name="Lipzen A."/>
            <person name="Chen C."/>
            <person name="Yanf M."/>
            <person name="Daum C."/>
            <person name="Ng V."/>
            <person name="Clum A."/>
            <person name="Ohm R."/>
            <person name="Martin F."/>
            <person name="Silar P."/>
            <person name="Natvig D."/>
            <person name="Lalanne C."/>
            <person name="Gautier V."/>
            <person name="Ament-Velasquez S.L."/>
            <person name="Kruys A."/>
            <person name="Hutchinson M.I."/>
            <person name="Powell A.J."/>
            <person name="Barry K."/>
            <person name="Miller A.N."/>
            <person name="Grigoriev I.V."/>
            <person name="Debuchy R."/>
            <person name="Gladieux P."/>
            <person name="Thoren M.H."/>
            <person name="Johannesson H."/>
        </authorList>
    </citation>
    <scope>NUCLEOTIDE SEQUENCE</scope>
    <source>
        <strain evidence="2">PSN293</strain>
    </source>
</reference>
<evidence type="ECO:0000256" key="1">
    <source>
        <dbReference type="SAM" id="SignalP"/>
    </source>
</evidence>
<organism evidence="2 3">
    <name type="scientific">Rhypophila decipiens</name>
    <dbReference type="NCBI Taxonomy" id="261697"/>
    <lineage>
        <taxon>Eukaryota</taxon>
        <taxon>Fungi</taxon>
        <taxon>Dikarya</taxon>
        <taxon>Ascomycota</taxon>
        <taxon>Pezizomycotina</taxon>
        <taxon>Sordariomycetes</taxon>
        <taxon>Sordariomycetidae</taxon>
        <taxon>Sordariales</taxon>
        <taxon>Naviculisporaceae</taxon>
        <taxon>Rhypophila</taxon>
    </lineage>
</organism>
<evidence type="ECO:0000313" key="3">
    <source>
        <dbReference type="Proteomes" id="UP001301769"/>
    </source>
</evidence>
<sequence length="131" mass="14590">MSAKILTALPFLAVLMVRPSRTSPLFPRAEACQVPSWSVQGVSVTYSDSTDMPGTASFNITNSVTHQHEALQCELLYNTLCRIEGTALDKDLHIYFQVNLRVAVIHFSQSWTCQTTENPSLWVSLLESDVD</sequence>
<name>A0AAN7B4G6_9PEZI</name>